<proteinExistence type="predicted"/>
<evidence type="ECO:0000313" key="2">
    <source>
        <dbReference type="Proteomes" id="UP000515126"/>
    </source>
</evidence>
<feature type="region of interest" description="Disordered" evidence="1">
    <location>
        <begin position="47"/>
        <end position="405"/>
    </location>
</feature>
<dbReference type="GeneID" id="110300920"/>
<feature type="compositionally biased region" description="Basic residues" evidence="1">
    <location>
        <begin position="396"/>
        <end position="405"/>
    </location>
</feature>
<evidence type="ECO:0000256" key="1">
    <source>
        <dbReference type="SAM" id="MobiDB-lite"/>
    </source>
</evidence>
<dbReference type="RefSeq" id="XP_021026794.1">
    <property type="nucleotide sequence ID" value="XM_021171135.1"/>
</dbReference>
<feature type="compositionally biased region" description="Basic residues" evidence="1">
    <location>
        <begin position="153"/>
        <end position="164"/>
    </location>
</feature>
<protein>
    <submittedName>
        <fullName evidence="3">Basic proline-rich protein-like</fullName>
    </submittedName>
</protein>
<feature type="compositionally biased region" description="Basic residues" evidence="1">
    <location>
        <begin position="309"/>
        <end position="324"/>
    </location>
</feature>
<feature type="compositionally biased region" description="Gly residues" evidence="1">
    <location>
        <begin position="288"/>
        <end position="305"/>
    </location>
</feature>
<keyword evidence="2" id="KW-1185">Reference proteome</keyword>
<feature type="compositionally biased region" description="Pro residues" evidence="1">
    <location>
        <begin position="240"/>
        <end position="249"/>
    </location>
</feature>
<evidence type="ECO:0000313" key="3">
    <source>
        <dbReference type="RefSeq" id="XP_021026794.1"/>
    </source>
</evidence>
<feature type="compositionally biased region" description="Low complexity" evidence="1">
    <location>
        <begin position="67"/>
        <end position="80"/>
    </location>
</feature>
<gene>
    <name evidence="3" type="primary">LOC110300920</name>
</gene>
<feature type="region of interest" description="Disordered" evidence="1">
    <location>
        <begin position="1"/>
        <end position="25"/>
    </location>
</feature>
<dbReference type="Proteomes" id="UP000515126">
    <property type="component" value="Chromosome 8"/>
</dbReference>
<feature type="compositionally biased region" description="Basic residues" evidence="1">
    <location>
        <begin position="226"/>
        <end position="238"/>
    </location>
</feature>
<dbReference type="AlphaFoldDB" id="A0A6P5Q9V9"/>
<organism evidence="2 3">
    <name type="scientific">Mus caroli</name>
    <name type="common">Ryukyu mouse</name>
    <name type="synonym">Ricefield mouse</name>
    <dbReference type="NCBI Taxonomy" id="10089"/>
    <lineage>
        <taxon>Eukaryota</taxon>
        <taxon>Metazoa</taxon>
        <taxon>Chordata</taxon>
        <taxon>Craniata</taxon>
        <taxon>Vertebrata</taxon>
        <taxon>Euteleostomi</taxon>
        <taxon>Mammalia</taxon>
        <taxon>Eutheria</taxon>
        <taxon>Euarchontoglires</taxon>
        <taxon>Glires</taxon>
        <taxon>Rodentia</taxon>
        <taxon>Myomorpha</taxon>
        <taxon>Muroidea</taxon>
        <taxon>Muridae</taxon>
        <taxon>Murinae</taxon>
        <taxon>Mus</taxon>
        <taxon>Mus</taxon>
    </lineage>
</organism>
<dbReference type="KEGG" id="mcal:110300920"/>
<feature type="compositionally biased region" description="Basic and acidic residues" evidence="1">
    <location>
        <begin position="130"/>
        <end position="139"/>
    </location>
</feature>
<accession>A0A6P5Q9V9</accession>
<reference evidence="3" key="1">
    <citation type="submission" date="2025-08" db="UniProtKB">
        <authorList>
            <consortium name="RefSeq"/>
        </authorList>
    </citation>
    <scope>IDENTIFICATION</scope>
</reference>
<feature type="compositionally biased region" description="Pro residues" evidence="1">
    <location>
        <begin position="375"/>
        <end position="385"/>
    </location>
</feature>
<feature type="compositionally biased region" description="Basic and acidic residues" evidence="1">
    <location>
        <begin position="1"/>
        <end position="14"/>
    </location>
</feature>
<name>A0A6P5Q9V9_MUSCR</name>
<sequence>MPDKLSRNITKTEKPTGAPGNVSHCSLRPKAASAAVAYTAFLPLSPRESRLPLPQTPPAAPHSCPHSGLRASAPRSSRSPARPPPPARLAARGPPAPISKHDNNRDAGNNNYHQPGDGAPPEGQRSAPRATEDPRDSREPAVVLTASLDPLTHHRPSFKARPRSSRPPQPTPEPFLSLSRPPDPRDAPRPASEPALGPSWPLAGPPRPTDRPLAAHGPPRGTRGVGQRRRPQGRRNARRPPGPPPPRSPAPLTRLRGRRGSAAERRRGAGAAHAARGRVSRAARPGREGGVGARAGGCGECGAGGMQARPRRAGAHAGPRRSRGRYCGGVWPRTPPRRLPGWGPRSIALCRGRPLAPGPSGGCGGRRPHESLPPIGSPYPPPPLARPAERQGPLTSRRRGNAMPG</sequence>